<comment type="caution">
    <text evidence="1">The sequence shown here is derived from an EMBL/GenBank/DDBJ whole genome shotgun (WGS) entry which is preliminary data.</text>
</comment>
<dbReference type="EMBL" id="LAXJ01000023">
    <property type="protein sequence ID" value="KRS11081.1"/>
    <property type="molecule type" value="Genomic_DNA"/>
</dbReference>
<keyword evidence="2" id="KW-1185">Reference proteome</keyword>
<gene>
    <name evidence="1" type="ORF">XM53_17590</name>
</gene>
<evidence type="ECO:0000313" key="1">
    <source>
        <dbReference type="EMBL" id="KRS11081.1"/>
    </source>
</evidence>
<proteinExistence type="predicted"/>
<reference evidence="1 2" key="1">
    <citation type="submission" date="2015-04" db="EMBL/GenBank/DDBJ databases">
        <title>The draft genome sequence of Roseovarius sp.R12b.</title>
        <authorList>
            <person name="Li G."/>
            <person name="Lai Q."/>
            <person name="Shao Z."/>
            <person name="Yan P."/>
        </authorList>
    </citation>
    <scope>NUCLEOTIDE SEQUENCE [LARGE SCALE GENOMIC DNA]</scope>
    <source>
        <strain evidence="1 2">R12B</strain>
    </source>
</reference>
<dbReference type="AlphaFoldDB" id="A0A0T5NQ32"/>
<sequence length="155" mass="17291">MTHFQDSDRAGLPLMSLPIDLNAVAAFPGGNSGTNMLFLKDELVTTALRWRDLITDDVHQEPAGRPTFNHDSRGNSIILVALGRSSQTGCETGARSIGFCQAKLREIGFRLLDELFQVTRRVYKTFGFAHYSPNTGFNLLTVVFVNFNLHINYLL</sequence>
<dbReference type="Proteomes" id="UP000051295">
    <property type="component" value="Unassembled WGS sequence"/>
</dbReference>
<evidence type="ECO:0000313" key="2">
    <source>
        <dbReference type="Proteomes" id="UP000051295"/>
    </source>
</evidence>
<protein>
    <submittedName>
        <fullName evidence="1">Uncharacterized protein</fullName>
    </submittedName>
</protein>
<organism evidence="1 2">
    <name type="scientific">Roseovarius atlanticus</name>
    <dbReference type="NCBI Taxonomy" id="1641875"/>
    <lineage>
        <taxon>Bacteria</taxon>
        <taxon>Pseudomonadati</taxon>
        <taxon>Pseudomonadota</taxon>
        <taxon>Alphaproteobacteria</taxon>
        <taxon>Rhodobacterales</taxon>
        <taxon>Roseobacteraceae</taxon>
        <taxon>Roseovarius</taxon>
    </lineage>
</organism>
<name>A0A0T5NQ32_9RHOB</name>
<accession>A0A0T5NQ32</accession>